<organism evidence="3 4">
    <name type="scientific">Segniliparus rugosus (strain ATCC BAA-974 / DSM 45345 / CCUG 50838 / CIP 108380 / JCM 13579 / CDC 945)</name>
    <dbReference type="NCBI Taxonomy" id="679197"/>
    <lineage>
        <taxon>Bacteria</taxon>
        <taxon>Bacillati</taxon>
        <taxon>Actinomycetota</taxon>
        <taxon>Actinomycetes</taxon>
        <taxon>Mycobacteriales</taxon>
        <taxon>Segniliparaceae</taxon>
        <taxon>Segniliparus</taxon>
    </lineage>
</organism>
<evidence type="ECO:0000256" key="2">
    <source>
        <dbReference type="SAM" id="SignalP"/>
    </source>
</evidence>
<dbReference type="AlphaFoldDB" id="E5XKJ4"/>
<sequence length="101" mass="9981">MRRFSFLLAAAAGVTVFGACPTASAEPCLHGIYIDPTDFKAYACPWGGGTLHTAHGDVYVDAGGIVVPDSAFAYGPPDDGNGGGDDDGADDGAAGADDGGD</sequence>
<feature type="compositionally biased region" description="Low complexity" evidence="1">
    <location>
        <begin position="91"/>
        <end position="101"/>
    </location>
</feature>
<keyword evidence="4" id="KW-1185">Reference proteome</keyword>
<feature type="region of interest" description="Disordered" evidence="1">
    <location>
        <begin position="70"/>
        <end position="101"/>
    </location>
</feature>
<dbReference type="Proteomes" id="UP000004816">
    <property type="component" value="Unassembled WGS sequence"/>
</dbReference>
<dbReference type="PROSITE" id="PS51257">
    <property type="entry name" value="PROKAR_LIPOPROTEIN"/>
    <property type="match status" value="1"/>
</dbReference>
<protein>
    <submittedName>
        <fullName evidence="3">Uncharacterized protein</fullName>
    </submittedName>
</protein>
<name>E5XKJ4_SEGRC</name>
<evidence type="ECO:0000313" key="3">
    <source>
        <dbReference type="EMBL" id="EFV15106.1"/>
    </source>
</evidence>
<keyword evidence="2" id="KW-0732">Signal</keyword>
<dbReference type="EMBL" id="ACZI02000003">
    <property type="protein sequence ID" value="EFV15106.1"/>
    <property type="molecule type" value="Genomic_DNA"/>
</dbReference>
<proteinExistence type="predicted"/>
<gene>
    <name evidence="3" type="ORF">HMPREF9336_00013</name>
</gene>
<dbReference type="RefSeq" id="WP_007466580.1">
    <property type="nucleotide sequence ID" value="NZ_KI391954.1"/>
</dbReference>
<accession>E5XKJ4</accession>
<reference evidence="3 4" key="1">
    <citation type="journal article" date="2011" name="Stand. Genomic Sci.">
        <title>High quality draft genome sequence of Segniliparus rugosus CDC 945(T)= (ATCC BAA-974(T)).</title>
        <authorList>
            <person name="Earl A.M."/>
            <person name="Desjardins C.A."/>
            <person name="Fitzgerald M.G."/>
            <person name="Arachchi H.M."/>
            <person name="Zeng Q."/>
            <person name="Mehta T."/>
            <person name="Griggs A."/>
            <person name="Birren B.W."/>
            <person name="Toney N.C."/>
            <person name="Carr J."/>
            <person name="Posey J."/>
            <person name="Butler W.R."/>
        </authorList>
    </citation>
    <scope>NUCLEOTIDE SEQUENCE [LARGE SCALE GENOMIC DNA]</scope>
    <source>
        <strain evidence="4">ATCC BAA-974 / DSM 45345 / CCUG 50838 / CIP 108380 / JCM 13579 / CDC 945</strain>
    </source>
</reference>
<comment type="caution">
    <text evidence="3">The sequence shown here is derived from an EMBL/GenBank/DDBJ whole genome shotgun (WGS) entry which is preliminary data.</text>
</comment>
<dbReference type="HOGENOM" id="CLU_2289716_0_0_11"/>
<dbReference type="STRING" id="679197.HMPREF9336_00013"/>
<feature type="signal peptide" evidence="2">
    <location>
        <begin position="1"/>
        <end position="25"/>
    </location>
</feature>
<evidence type="ECO:0000313" key="4">
    <source>
        <dbReference type="Proteomes" id="UP000004816"/>
    </source>
</evidence>
<dbReference type="OrthoDB" id="9926697at2"/>
<feature type="chain" id="PRO_5003200223" evidence="2">
    <location>
        <begin position="26"/>
        <end position="101"/>
    </location>
</feature>
<evidence type="ECO:0000256" key="1">
    <source>
        <dbReference type="SAM" id="MobiDB-lite"/>
    </source>
</evidence>